<protein>
    <submittedName>
        <fullName evidence="8">Organic cation transporter protein-like isoform X1</fullName>
    </submittedName>
</protein>
<dbReference type="InterPro" id="IPR036259">
    <property type="entry name" value="MFS_trans_sf"/>
</dbReference>
<feature type="transmembrane region" description="Helical" evidence="5">
    <location>
        <begin position="348"/>
        <end position="369"/>
    </location>
</feature>
<organism evidence="7 8">
    <name type="scientific">Crassostrea virginica</name>
    <name type="common">Eastern oyster</name>
    <dbReference type="NCBI Taxonomy" id="6565"/>
    <lineage>
        <taxon>Eukaryota</taxon>
        <taxon>Metazoa</taxon>
        <taxon>Spiralia</taxon>
        <taxon>Lophotrochozoa</taxon>
        <taxon>Mollusca</taxon>
        <taxon>Bivalvia</taxon>
        <taxon>Autobranchia</taxon>
        <taxon>Pteriomorphia</taxon>
        <taxon>Ostreida</taxon>
        <taxon>Ostreoidea</taxon>
        <taxon>Ostreidae</taxon>
        <taxon>Crassostrea</taxon>
    </lineage>
</organism>
<evidence type="ECO:0000256" key="3">
    <source>
        <dbReference type="ARBA" id="ARBA00022989"/>
    </source>
</evidence>
<feature type="transmembrane region" description="Helical" evidence="5">
    <location>
        <begin position="412"/>
        <end position="432"/>
    </location>
</feature>
<feature type="transmembrane region" description="Helical" evidence="5">
    <location>
        <begin position="243"/>
        <end position="263"/>
    </location>
</feature>
<evidence type="ECO:0000256" key="1">
    <source>
        <dbReference type="ARBA" id="ARBA00004141"/>
    </source>
</evidence>
<dbReference type="CDD" id="cd17317">
    <property type="entry name" value="MFS_SLC22"/>
    <property type="match status" value="1"/>
</dbReference>
<keyword evidence="3 5" id="KW-1133">Transmembrane helix</keyword>
<evidence type="ECO:0000313" key="7">
    <source>
        <dbReference type="Proteomes" id="UP000694844"/>
    </source>
</evidence>
<feature type="transmembrane region" description="Helical" evidence="5">
    <location>
        <begin position="381"/>
        <end position="400"/>
    </location>
</feature>
<dbReference type="Proteomes" id="UP000694844">
    <property type="component" value="Chromosome 6"/>
</dbReference>
<gene>
    <name evidence="8" type="primary">LOC111100293</name>
</gene>
<proteinExistence type="predicted"/>
<feature type="transmembrane region" description="Helical" evidence="5">
    <location>
        <begin position="505"/>
        <end position="526"/>
    </location>
</feature>
<feature type="transmembrane region" description="Helical" evidence="5">
    <location>
        <begin position="438"/>
        <end position="461"/>
    </location>
</feature>
<feature type="transmembrane region" description="Helical" evidence="5">
    <location>
        <begin position="38"/>
        <end position="59"/>
    </location>
</feature>
<keyword evidence="2 5" id="KW-0812">Transmembrane</keyword>
<feature type="domain" description="Major facilitator superfamily (MFS) profile" evidence="6">
    <location>
        <begin position="103"/>
        <end position="531"/>
    </location>
</feature>
<dbReference type="SUPFAM" id="SSF103473">
    <property type="entry name" value="MFS general substrate transporter"/>
    <property type="match status" value="1"/>
</dbReference>
<keyword evidence="4 5" id="KW-0472">Membrane</keyword>
<dbReference type="RefSeq" id="XP_022287710.1">
    <property type="nucleotide sequence ID" value="XM_022432002.1"/>
</dbReference>
<evidence type="ECO:0000313" key="8">
    <source>
        <dbReference type="RefSeq" id="XP_022287710.1"/>
    </source>
</evidence>
<feature type="transmembrane region" description="Helical" evidence="5">
    <location>
        <begin position="162"/>
        <end position="180"/>
    </location>
</feature>
<feature type="transmembrane region" description="Helical" evidence="5">
    <location>
        <begin position="211"/>
        <end position="231"/>
    </location>
</feature>
<dbReference type="GO" id="GO:0016020">
    <property type="term" value="C:membrane"/>
    <property type="evidence" value="ECO:0007669"/>
    <property type="project" value="UniProtKB-SubCell"/>
</dbReference>
<dbReference type="Pfam" id="PF00083">
    <property type="entry name" value="Sugar_tr"/>
    <property type="match status" value="1"/>
</dbReference>
<feature type="transmembrane region" description="Helical" evidence="5">
    <location>
        <begin position="187"/>
        <end position="205"/>
    </location>
</feature>
<comment type="subcellular location">
    <subcellularLocation>
        <location evidence="1">Membrane</location>
        <topology evidence="1">Multi-pass membrane protein</topology>
    </subcellularLocation>
</comment>
<evidence type="ECO:0000256" key="2">
    <source>
        <dbReference type="ARBA" id="ARBA00022692"/>
    </source>
</evidence>
<dbReference type="OrthoDB" id="10021984at2759"/>
<dbReference type="KEGG" id="cvn:111100293"/>
<evidence type="ECO:0000256" key="5">
    <source>
        <dbReference type="SAM" id="Phobius"/>
    </source>
</evidence>
<reference evidence="8" key="1">
    <citation type="submission" date="2025-08" db="UniProtKB">
        <authorList>
            <consortium name="RefSeq"/>
        </authorList>
    </citation>
    <scope>IDENTIFICATION</scope>
    <source>
        <tissue evidence="8">Whole sample</tissue>
    </source>
</reference>
<dbReference type="InterPro" id="IPR020846">
    <property type="entry name" value="MFS_dom"/>
</dbReference>
<sequence length="582" mass="64800">MDIYNSIQFLASISARTMKFDDIFKEIGEFGPYQRRNYVVLMFGWMITGPIMVLSVFVMGNPGHRCQIPGLGNDTYAIQGPNHNSLVHKYIPLDVDGLYDKCHLFNIDQSAASFDNDSRPINASKTKCSAWVYDKTLFYETFVMKENLVCDNKYKISLSKTIFFAGVFSGSFCFGMISDLIGRKKTLLIGVLFQLASTLALAWSQNYLMYVLLRFCTGAAVAGVFMTTYVLAMEWVGPSRRTYAGIIMTFFGPVGDLYALLISYFARDWFWILLGVSLPFAILFLLYCFLPESPRWLYGTGRKKEAGLLLEKAAKYNGKEASSKLLDNVVLEKKEAGKIWLLFSDRRLGVRTVIIYFNWLVTSMVFYGLSLNTGILYGDYYINFLIVVLVEFPGHALPLVMIDRLGRKRSYFIYMGVGGLACLSTIFTVNYGGQDLQYLTTALAMLGKLFAAAGSVTIYVLSAELFPTAIRNVGMGSSSSWGRVGGMIFPFIADTADLVGGRSGTALPLSIFGGACLLAALLTLILPETLHQMLPETIEDGKNFATGQTNWIIMSQELDDPKVCNLEKWRGMLIGRESSGIP</sequence>
<dbReference type="AlphaFoldDB" id="A0A8B8A976"/>
<dbReference type="GO" id="GO:0022857">
    <property type="term" value="F:transmembrane transporter activity"/>
    <property type="evidence" value="ECO:0007669"/>
    <property type="project" value="InterPro"/>
</dbReference>
<dbReference type="Gene3D" id="1.20.1250.20">
    <property type="entry name" value="MFS general substrate transporter like domains"/>
    <property type="match status" value="1"/>
</dbReference>
<dbReference type="PROSITE" id="PS50850">
    <property type="entry name" value="MFS"/>
    <property type="match status" value="1"/>
</dbReference>
<dbReference type="PANTHER" id="PTHR24064">
    <property type="entry name" value="SOLUTE CARRIER FAMILY 22 MEMBER"/>
    <property type="match status" value="1"/>
</dbReference>
<accession>A0A8B8A976</accession>
<evidence type="ECO:0000256" key="4">
    <source>
        <dbReference type="ARBA" id="ARBA00023136"/>
    </source>
</evidence>
<keyword evidence="7" id="KW-1185">Reference proteome</keyword>
<evidence type="ECO:0000259" key="6">
    <source>
        <dbReference type="PROSITE" id="PS50850"/>
    </source>
</evidence>
<name>A0A8B8A976_CRAVI</name>
<dbReference type="InterPro" id="IPR005828">
    <property type="entry name" value="MFS_sugar_transport-like"/>
</dbReference>
<dbReference type="GeneID" id="111100293"/>
<feature type="transmembrane region" description="Helical" evidence="5">
    <location>
        <begin position="269"/>
        <end position="290"/>
    </location>
</feature>